<dbReference type="AlphaFoldDB" id="A0A318RVA9"/>
<dbReference type="SUPFAM" id="SSF53474">
    <property type="entry name" value="alpha/beta-Hydrolases"/>
    <property type="match status" value="1"/>
</dbReference>
<keyword evidence="3" id="KW-0378">Hydrolase</keyword>
<evidence type="ECO:0008006" key="9">
    <source>
        <dbReference type="Google" id="ProtNLM"/>
    </source>
</evidence>
<evidence type="ECO:0000256" key="4">
    <source>
        <dbReference type="ARBA" id="ARBA00023157"/>
    </source>
</evidence>
<name>A0A318RVA9_WILLI</name>
<protein>
    <recommendedName>
        <fullName evidence="9">Cutinase</fullName>
    </recommendedName>
</protein>
<dbReference type="GO" id="GO:0052689">
    <property type="term" value="F:carboxylic ester hydrolase activity"/>
    <property type="evidence" value="ECO:0007669"/>
    <property type="project" value="UniProtKB-KW"/>
</dbReference>
<dbReference type="Pfam" id="PF01083">
    <property type="entry name" value="Cutinase"/>
    <property type="match status" value="1"/>
</dbReference>
<evidence type="ECO:0000256" key="6">
    <source>
        <dbReference type="SAM" id="SignalP"/>
    </source>
</evidence>
<dbReference type="PANTHER" id="PTHR33630:SF9">
    <property type="entry name" value="CUTINASE 4"/>
    <property type="match status" value="1"/>
</dbReference>
<dbReference type="InterPro" id="IPR029058">
    <property type="entry name" value="AB_hydrolase_fold"/>
</dbReference>
<feature type="compositionally biased region" description="Polar residues" evidence="5">
    <location>
        <begin position="224"/>
        <end position="247"/>
    </location>
</feature>
<comment type="similarity">
    <text evidence="1">Belongs to the cutinase family.</text>
</comment>
<evidence type="ECO:0000313" key="7">
    <source>
        <dbReference type="EMBL" id="PYE13499.1"/>
    </source>
</evidence>
<keyword evidence="6" id="KW-0732">Signal</keyword>
<organism evidence="7 8">
    <name type="scientific">Williamsia limnetica</name>
    <dbReference type="NCBI Taxonomy" id="882452"/>
    <lineage>
        <taxon>Bacteria</taxon>
        <taxon>Bacillati</taxon>
        <taxon>Actinomycetota</taxon>
        <taxon>Actinomycetes</taxon>
        <taxon>Mycobacteriales</taxon>
        <taxon>Nocardiaceae</taxon>
        <taxon>Williamsia</taxon>
    </lineage>
</organism>
<reference evidence="7 8" key="1">
    <citation type="submission" date="2018-06" db="EMBL/GenBank/DDBJ databases">
        <title>Genomic Encyclopedia of Type Strains, Phase IV (KMG-IV): sequencing the most valuable type-strain genomes for metagenomic binning, comparative biology and taxonomic classification.</title>
        <authorList>
            <person name="Goeker M."/>
        </authorList>
    </citation>
    <scope>NUCLEOTIDE SEQUENCE [LARGE SCALE GENOMIC DNA]</scope>
    <source>
        <strain evidence="7 8">DSM 45521</strain>
    </source>
</reference>
<feature type="compositionally biased region" description="Low complexity" evidence="5">
    <location>
        <begin position="393"/>
        <end position="435"/>
    </location>
</feature>
<accession>A0A318RVA9</accession>
<gene>
    <name evidence="7" type="ORF">DFR67_11653</name>
</gene>
<evidence type="ECO:0000313" key="8">
    <source>
        <dbReference type="Proteomes" id="UP000247591"/>
    </source>
</evidence>
<feature type="region of interest" description="Disordered" evidence="5">
    <location>
        <begin position="375"/>
        <end position="480"/>
    </location>
</feature>
<dbReference type="SMART" id="SM01110">
    <property type="entry name" value="Cutinase"/>
    <property type="match status" value="1"/>
</dbReference>
<dbReference type="Proteomes" id="UP000247591">
    <property type="component" value="Unassembled WGS sequence"/>
</dbReference>
<evidence type="ECO:0000256" key="5">
    <source>
        <dbReference type="SAM" id="MobiDB-lite"/>
    </source>
</evidence>
<proteinExistence type="inferred from homology"/>
<dbReference type="EMBL" id="QJSP01000016">
    <property type="protein sequence ID" value="PYE13499.1"/>
    <property type="molecule type" value="Genomic_DNA"/>
</dbReference>
<dbReference type="PANTHER" id="PTHR33630">
    <property type="entry name" value="CUTINASE RV1984C-RELATED-RELATED"/>
    <property type="match status" value="1"/>
</dbReference>
<feature type="region of interest" description="Disordered" evidence="5">
    <location>
        <begin position="224"/>
        <end position="268"/>
    </location>
</feature>
<evidence type="ECO:0000256" key="2">
    <source>
        <dbReference type="ARBA" id="ARBA00022487"/>
    </source>
</evidence>
<keyword evidence="4" id="KW-1015">Disulfide bond</keyword>
<dbReference type="InterPro" id="IPR000675">
    <property type="entry name" value="Cutinase/axe"/>
</dbReference>
<keyword evidence="8" id="KW-1185">Reference proteome</keyword>
<evidence type="ECO:0000256" key="3">
    <source>
        <dbReference type="ARBA" id="ARBA00022801"/>
    </source>
</evidence>
<feature type="signal peptide" evidence="6">
    <location>
        <begin position="1"/>
        <end position="33"/>
    </location>
</feature>
<feature type="compositionally biased region" description="Low complexity" evidence="5">
    <location>
        <begin position="468"/>
        <end position="480"/>
    </location>
</feature>
<sequence length="757" mass="75107">MSRLSITHRAALVAASATTVVAMGTVAPGPAGAADLGSGCTQYMAYLVPGTWETSPAADPTKPAGLLGAVGEKLKKSYGSTITVIYPNYSASAFDKGKTYAQSESEGVARLQDLIKRCPTSQNVLGGYSQGADVAGDVAWQIGHGKGPVDASKVDAVGLVADPKQGNAPVAGPTPDGKGIAGTRDGGFGELESKVRQLCAPGDLYCSTNSSQHSFLAGLGQTLGSAGNGETSPGSTTAPVSTTSTESGPAATTPDVSGLTSDYSRTDIPGTVATTDALATGLGQLSEQGAPTSGGQASQLASLASLAGQILETFTAVADTQQWVATTPGATKYVQGADPATPTGQANALLTTLGGMDIPAILNTATTIASGLSQALGSGPTVPLTPATAPDVSPAEPTVPTTTTTAAPSAPASTSTTTSSSTTTLSTTAPSSSTPLEGEGAGVVDPGSPPGSGTGEGSAPWQGTNALPAPGSSTTGATTSAPDIAGLTASAAQLVAQVAPLNAADKTALTSASSVLGGLKPDVLIGQGMNVITAVTSTDYAGIVANLQALPQQIFTGNIAGAHKISGDLNNQLSPWVKMAAQVDFKTAAKLVALVPDTSGTTAIASVVLGLLGNLDIIRLAKNVGQIQEVAWQVLETRNLFALTQLLPIGLDLASVALGVLEPGAKMSPELLGAGASPEQQALATASGGQDMTAMFGSLTQLVSSQGAQDLSKLVGEGLTAATFYASNAHGSYDKLVIDGKPALEWLYDFFRTALGG</sequence>
<feature type="compositionally biased region" description="Polar residues" evidence="5">
    <location>
        <begin position="254"/>
        <end position="263"/>
    </location>
</feature>
<comment type="caution">
    <text evidence="7">The sequence shown here is derived from an EMBL/GenBank/DDBJ whole genome shotgun (WGS) entry which is preliminary data.</text>
</comment>
<evidence type="ECO:0000256" key="1">
    <source>
        <dbReference type="ARBA" id="ARBA00007534"/>
    </source>
</evidence>
<dbReference type="Gene3D" id="3.40.50.1820">
    <property type="entry name" value="alpha/beta hydrolase"/>
    <property type="match status" value="1"/>
</dbReference>
<feature type="chain" id="PRO_5016293290" description="Cutinase" evidence="6">
    <location>
        <begin position="34"/>
        <end position="757"/>
    </location>
</feature>
<keyword evidence="2" id="KW-0719">Serine esterase</keyword>